<dbReference type="AlphaFoldDB" id="A0A0B8P510"/>
<organism evidence="2 3">
    <name type="scientific">Vibrio ishigakensis</name>
    <dbReference type="NCBI Taxonomy" id="1481914"/>
    <lineage>
        <taxon>Bacteria</taxon>
        <taxon>Pseudomonadati</taxon>
        <taxon>Pseudomonadota</taxon>
        <taxon>Gammaproteobacteria</taxon>
        <taxon>Vibrionales</taxon>
        <taxon>Vibrionaceae</taxon>
        <taxon>Vibrio</taxon>
    </lineage>
</organism>
<dbReference type="Proteomes" id="UP000031671">
    <property type="component" value="Unassembled WGS sequence"/>
</dbReference>
<feature type="region of interest" description="Disordered" evidence="1">
    <location>
        <begin position="1"/>
        <end position="22"/>
    </location>
</feature>
<evidence type="ECO:0000256" key="1">
    <source>
        <dbReference type="SAM" id="MobiDB-lite"/>
    </source>
</evidence>
<evidence type="ECO:0000313" key="2">
    <source>
        <dbReference type="EMBL" id="GAM58358.1"/>
    </source>
</evidence>
<sequence>MHKGMASIHSPQRRLRVAPNATAPVAKGKLQQLGLGLQKWQID</sequence>
<keyword evidence="3" id="KW-1185">Reference proteome</keyword>
<name>A0A0B8P510_9VIBR</name>
<proteinExistence type="predicted"/>
<reference evidence="2 3" key="1">
    <citation type="submission" date="2015-01" db="EMBL/GenBank/DDBJ databases">
        <title>Vibrio sp. C1 JCM 19231 whole genome shotgun sequence.</title>
        <authorList>
            <person name="Sawabe T."/>
            <person name="Meirelles P."/>
            <person name="Feng G."/>
            <person name="Sayaka M."/>
            <person name="Hattori M."/>
            <person name="Ohkuma M."/>
        </authorList>
    </citation>
    <scope>NUCLEOTIDE SEQUENCE [LARGE SCALE GENOMIC DNA]</scope>
    <source>
        <strain evidence="3">JCM 19231</strain>
    </source>
</reference>
<protein>
    <submittedName>
        <fullName evidence="2">Uncharacterized protein</fullName>
    </submittedName>
</protein>
<comment type="caution">
    <text evidence="2">The sequence shown here is derived from an EMBL/GenBank/DDBJ whole genome shotgun (WGS) entry which is preliminary data.</text>
</comment>
<evidence type="ECO:0000313" key="3">
    <source>
        <dbReference type="Proteomes" id="UP000031671"/>
    </source>
</evidence>
<gene>
    <name evidence="2" type="ORF">JCM19231_3344</name>
</gene>
<accession>A0A0B8P510</accession>
<reference evidence="2 3" key="2">
    <citation type="submission" date="2015-01" db="EMBL/GenBank/DDBJ databases">
        <authorList>
            <consortium name="NBRP consortium"/>
            <person name="Sawabe T."/>
            <person name="Meirelles P."/>
            <person name="Feng G."/>
            <person name="Sayaka M."/>
            <person name="Hattori M."/>
            <person name="Ohkuma M."/>
        </authorList>
    </citation>
    <scope>NUCLEOTIDE SEQUENCE [LARGE SCALE GENOMIC DNA]</scope>
    <source>
        <strain evidence="3">JCM 19231</strain>
    </source>
</reference>
<dbReference type="EMBL" id="BBRZ01000084">
    <property type="protein sequence ID" value="GAM58358.1"/>
    <property type="molecule type" value="Genomic_DNA"/>
</dbReference>